<organism evidence="2 3">
    <name type="scientific">Streptomyces hokutonensis</name>
    <dbReference type="NCBI Taxonomy" id="1306990"/>
    <lineage>
        <taxon>Bacteria</taxon>
        <taxon>Bacillati</taxon>
        <taxon>Actinomycetota</taxon>
        <taxon>Actinomycetes</taxon>
        <taxon>Kitasatosporales</taxon>
        <taxon>Streptomycetaceae</taxon>
        <taxon>Streptomyces</taxon>
    </lineage>
</organism>
<evidence type="ECO:0008006" key="4">
    <source>
        <dbReference type="Google" id="ProtNLM"/>
    </source>
</evidence>
<keyword evidence="1" id="KW-0472">Membrane</keyword>
<keyword evidence="1" id="KW-0812">Transmembrane</keyword>
<keyword evidence="1" id="KW-1133">Transmembrane helix</keyword>
<protein>
    <recommendedName>
        <fullName evidence="4">Integral membrane protein</fullName>
    </recommendedName>
</protein>
<dbReference type="Proteomes" id="UP001601303">
    <property type="component" value="Unassembled WGS sequence"/>
</dbReference>
<dbReference type="RefSeq" id="WP_388112641.1">
    <property type="nucleotide sequence ID" value="NZ_JBIAHM010000014.1"/>
</dbReference>
<evidence type="ECO:0000256" key="1">
    <source>
        <dbReference type="SAM" id="Phobius"/>
    </source>
</evidence>
<gene>
    <name evidence="2" type="ORF">ACFYNQ_35185</name>
</gene>
<sequence length="471" mass="51868">MRSRAGVFIGNLLFAALCCCTGPIFLAIGYSAWDEDPGWGWPAAVAAAGAAMTLTIPVSAIISTRKEFPGITRRDRLKGEGFPYRDDSFVLLAPRAQQGSAQARLMRADVLEAFRVRYNPDGESTFTTHVGNYTPNEFTPLIGLRLRVRDTEETGDGIDGIGDFEVTGEWRVPAVCLSAITAGRLVVLVEPGAPGTRRAVIPDWPRSTLLSGTRTARLIDLEGRAAELTRRSDRQLQQMRISRESGGVAMTGDTIDLRQLDPYTAARYAALADRYRACPEEQAPVSEPGEEARRLADQLPGEKGEFGWVGRRWSRRGGVLVRARFLEMRGRTTFQDHGPVLDTVLRIQPADGTSPFDAARRLTVPMNYLTVLHRTKEVVLAVSPNGRSYVVDWTRTNLLAGVTEARVIAPDGRELPVAGRPELIWALMNLLASQGLSVTKPVLDLRERRLSRVADVVTRVVREHTDPRTCA</sequence>
<keyword evidence="3" id="KW-1185">Reference proteome</keyword>
<evidence type="ECO:0000313" key="3">
    <source>
        <dbReference type="Proteomes" id="UP001601303"/>
    </source>
</evidence>
<feature type="transmembrane region" description="Helical" evidence="1">
    <location>
        <begin position="12"/>
        <end position="33"/>
    </location>
</feature>
<evidence type="ECO:0000313" key="2">
    <source>
        <dbReference type="EMBL" id="MFE9603796.1"/>
    </source>
</evidence>
<dbReference type="EMBL" id="JBIAHM010000014">
    <property type="protein sequence ID" value="MFE9603796.1"/>
    <property type="molecule type" value="Genomic_DNA"/>
</dbReference>
<reference evidence="2 3" key="1">
    <citation type="submission" date="2024-10" db="EMBL/GenBank/DDBJ databases">
        <title>The Natural Products Discovery Center: Release of the First 8490 Sequenced Strains for Exploring Actinobacteria Biosynthetic Diversity.</title>
        <authorList>
            <person name="Kalkreuter E."/>
            <person name="Kautsar S.A."/>
            <person name="Yang D."/>
            <person name="Bader C.D."/>
            <person name="Teijaro C.N."/>
            <person name="Fluegel L."/>
            <person name="Davis C.M."/>
            <person name="Simpson J.R."/>
            <person name="Lauterbach L."/>
            <person name="Steele A.D."/>
            <person name="Gui C."/>
            <person name="Meng S."/>
            <person name="Li G."/>
            <person name="Viehrig K."/>
            <person name="Ye F."/>
            <person name="Su P."/>
            <person name="Kiefer A.F."/>
            <person name="Nichols A."/>
            <person name="Cepeda A.J."/>
            <person name="Yan W."/>
            <person name="Fan B."/>
            <person name="Jiang Y."/>
            <person name="Adhikari A."/>
            <person name="Zheng C.-J."/>
            <person name="Schuster L."/>
            <person name="Cowan T.M."/>
            <person name="Smanski M.J."/>
            <person name="Chevrette M.G."/>
            <person name="De Carvalho L.P.S."/>
            <person name="Shen B."/>
        </authorList>
    </citation>
    <scope>NUCLEOTIDE SEQUENCE [LARGE SCALE GENOMIC DNA]</scope>
    <source>
        <strain evidence="2 3">NPDC006488</strain>
    </source>
</reference>
<feature type="transmembrane region" description="Helical" evidence="1">
    <location>
        <begin position="39"/>
        <end position="64"/>
    </location>
</feature>
<accession>A0ABW6MCF9</accession>
<name>A0ABW6MCF9_9ACTN</name>
<proteinExistence type="predicted"/>
<comment type="caution">
    <text evidence="2">The sequence shown here is derived from an EMBL/GenBank/DDBJ whole genome shotgun (WGS) entry which is preliminary data.</text>
</comment>